<accession>A0AAD7HHU1</accession>
<protein>
    <submittedName>
        <fullName evidence="1">Uncharacterized protein</fullName>
    </submittedName>
</protein>
<sequence>MGYAPAGTSTALLARLACRFARNSSAHRSTRGAMCGSCPINYGEPFYTALLQSLEVLNTAPDAAHNILGRFDAWPGNTLLPTPTPLSTIPTEVLTALGPFTLWIVSTALFRGTVPNEPGRDIIGNILESQPQALRQLDVSGNLLRDVQTSVRKSKFRSLTYHRSEMTRRTVVDTILSAAASLAETAWDFAVLNAEEHNFSTQSNLGLTFVDANNNKTYLLSGPIDYVLIGLDSSVVGHNLRQDPTVVIPQNRRQDPTAVPDYVTPNHIYAAIRGTHRVCPIEVKTSTSADRAQSLRQVIGESLVVSKARYRDNPSPLPFVLSDGQNWIFGIRRDNKVYTVYLLWESQDAKDILKFSRNLDLLRPPADLGSNEND</sequence>
<organism evidence="1 2">
    <name type="scientific">Mycena metata</name>
    <dbReference type="NCBI Taxonomy" id="1033252"/>
    <lineage>
        <taxon>Eukaryota</taxon>
        <taxon>Fungi</taxon>
        <taxon>Dikarya</taxon>
        <taxon>Basidiomycota</taxon>
        <taxon>Agaricomycotina</taxon>
        <taxon>Agaricomycetes</taxon>
        <taxon>Agaricomycetidae</taxon>
        <taxon>Agaricales</taxon>
        <taxon>Marasmiineae</taxon>
        <taxon>Mycenaceae</taxon>
        <taxon>Mycena</taxon>
    </lineage>
</organism>
<comment type="caution">
    <text evidence="1">The sequence shown here is derived from an EMBL/GenBank/DDBJ whole genome shotgun (WGS) entry which is preliminary data.</text>
</comment>
<name>A0AAD7HHU1_9AGAR</name>
<evidence type="ECO:0000313" key="2">
    <source>
        <dbReference type="Proteomes" id="UP001215598"/>
    </source>
</evidence>
<gene>
    <name evidence="1" type="ORF">B0H16DRAFT_1738780</name>
</gene>
<keyword evidence="2" id="KW-1185">Reference proteome</keyword>
<dbReference type="AlphaFoldDB" id="A0AAD7HHU1"/>
<evidence type="ECO:0000313" key="1">
    <source>
        <dbReference type="EMBL" id="KAJ7720521.1"/>
    </source>
</evidence>
<reference evidence="1" key="1">
    <citation type="submission" date="2023-03" db="EMBL/GenBank/DDBJ databases">
        <title>Massive genome expansion in bonnet fungi (Mycena s.s.) driven by repeated elements and novel gene families across ecological guilds.</title>
        <authorList>
            <consortium name="Lawrence Berkeley National Laboratory"/>
            <person name="Harder C.B."/>
            <person name="Miyauchi S."/>
            <person name="Viragh M."/>
            <person name="Kuo A."/>
            <person name="Thoen E."/>
            <person name="Andreopoulos B."/>
            <person name="Lu D."/>
            <person name="Skrede I."/>
            <person name="Drula E."/>
            <person name="Henrissat B."/>
            <person name="Morin E."/>
            <person name="Kohler A."/>
            <person name="Barry K."/>
            <person name="LaButti K."/>
            <person name="Morin E."/>
            <person name="Salamov A."/>
            <person name="Lipzen A."/>
            <person name="Mereny Z."/>
            <person name="Hegedus B."/>
            <person name="Baldrian P."/>
            <person name="Stursova M."/>
            <person name="Weitz H."/>
            <person name="Taylor A."/>
            <person name="Grigoriev I.V."/>
            <person name="Nagy L.G."/>
            <person name="Martin F."/>
            <person name="Kauserud H."/>
        </authorList>
    </citation>
    <scope>NUCLEOTIDE SEQUENCE</scope>
    <source>
        <strain evidence="1">CBHHK182m</strain>
    </source>
</reference>
<dbReference type="Proteomes" id="UP001215598">
    <property type="component" value="Unassembled WGS sequence"/>
</dbReference>
<dbReference type="EMBL" id="JARKIB010000239">
    <property type="protein sequence ID" value="KAJ7720521.1"/>
    <property type="molecule type" value="Genomic_DNA"/>
</dbReference>
<proteinExistence type="predicted"/>